<evidence type="ECO:0000256" key="1">
    <source>
        <dbReference type="SAM" id="Phobius"/>
    </source>
</evidence>
<name>A0ABT0Q9H2_9FLAO</name>
<dbReference type="RefSeq" id="WP_249971739.1">
    <property type="nucleotide sequence ID" value="NZ_JAMFLZ010000001.1"/>
</dbReference>
<dbReference type="Proteomes" id="UP001165381">
    <property type="component" value="Unassembled WGS sequence"/>
</dbReference>
<accession>A0ABT0Q9H2</accession>
<evidence type="ECO:0000313" key="3">
    <source>
        <dbReference type="Proteomes" id="UP001165381"/>
    </source>
</evidence>
<comment type="caution">
    <text evidence="2">The sequence shown here is derived from an EMBL/GenBank/DDBJ whole genome shotgun (WGS) entry which is preliminary data.</text>
</comment>
<keyword evidence="1" id="KW-1133">Transmembrane helix</keyword>
<sequence length="100" mass="11501">MLKNIASIFFSVVFLLFTVAPTIIYMVDDSIDVSVFYSSSEEEEKGHEKNKDTEVLFSESIDNDFVFDSKKTNNNLGYCYKKYPKTHLNLISPPPELHIL</sequence>
<keyword evidence="1" id="KW-0472">Membrane</keyword>
<dbReference type="EMBL" id="JAMFLZ010000001">
    <property type="protein sequence ID" value="MCL6293606.1"/>
    <property type="molecule type" value="Genomic_DNA"/>
</dbReference>
<evidence type="ECO:0000313" key="2">
    <source>
        <dbReference type="EMBL" id="MCL6293606.1"/>
    </source>
</evidence>
<reference evidence="2" key="1">
    <citation type="submission" date="2022-05" db="EMBL/GenBank/DDBJ databases">
        <authorList>
            <person name="Park J.-S."/>
        </authorList>
    </citation>
    <scope>NUCLEOTIDE SEQUENCE</scope>
    <source>
        <strain evidence="2">2012CJ34-3</strain>
    </source>
</reference>
<gene>
    <name evidence="2" type="ORF">M3P09_01295</name>
</gene>
<feature type="transmembrane region" description="Helical" evidence="1">
    <location>
        <begin position="6"/>
        <end position="27"/>
    </location>
</feature>
<keyword evidence="1" id="KW-0812">Transmembrane</keyword>
<organism evidence="2 3">
    <name type="scientific">Jejuia spongiicola</name>
    <dbReference type="NCBI Taxonomy" id="2942207"/>
    <lineage>
        <taxon>Bacteria</taxon>
        <taxon>Pseudomonadati</taxon>
        <taxon>Bacteroidota</taxon>
        <taxon>Flavobacteriia</taxon>
        <taxon>Flavobacteriales</taxon>
        <taxon>Flavobacteriaceae</taxon>
        <taxon>Jejuia</taxon>
    </lineage>
</organism>
<protein>
    <submittedName>
        <fullName evidence="2">Uncharacterized protein</fullName>
    </submittedName>
</protein>
<keyword evidence="3" id="KW-1185">Reference proteome</keyword>
<proteinExistence type="predicted"/>